<feature type="domain" description="Fe/B12 periplasmic-binding" evidence="6">
    <location>
        <begin position="63"/>
        <end position="338"/>
    </location>
</feature>
<keyword evidence="3" id="KW-0813">Transport</keyword>
<dbReference type="Gene3D" id="3.40.50.1980">
    <property type="entry name" value="Nitrogenase molybdenum iron protein domain"/>
    <property type="match status" value="2"/>
</dbReference>
<dbReference type="PANTHER" id="PTHR30532">
    <property type="entry name" value="IRON III DICITRATE-BINDING PERIPLASMIC PROTEIN"/>
    <property type="match status" value="1"/>
</dbReference>
<protein>
    <submittedName>
        <fullName evidence="7">Iron-siderophore ABC transporter substrate-binding protein</fullName>
    </submittedName>
</protein>
<evidence type="ECO:0000313" key="7">
    <source>
        <dbReference type="EMBL" id="QBF45533.1"/>
    </source>
</evidence>
<dbReference type="PROSITE" id="PS50983">
    <property type="entry name" value="FE_B12_PBP"/>
    <property type="match status" value="1"/>
</dbReference>
<sequence>MPLPRLRTAGAATLLTAALALSACGSSDADDAAATSEGSGDGAFPVSIESTLGTAEITEKPEKVVTLGQGSTETSIALGAIPVGMEEYAWAADKTGYTPWVHEAVTDEGGTLPEFVGAGEELDLEKIVELDPDVILAPWSGITQEQYDALDAIAPTVAYPDKAWSIDWDQQIEIIGKALGEQDAAKGLITDLDKQLADEAEKHPEWADHTFSYVYTTPDTLGVFLPTEQRADIVRKLGLKSDPAVKEMKETEGTDSAVIGYENADKLNDSDLIFTFYSDPKAKKQALDNKLYASIPAIKQGAVVSSDDNSFVTASSMINPLTVPYTLERYPEMIDKAIAKADAK</sequence>
<evidence type="ECO:0000256" key="1">
    <source>
        <dbReference type="ARBA" id="ARBA00004196"/>
    </source>
</evidence>
<evidence type="ECO:0000313" key="8">
    <source>
        <dbReference type="Proteomes" id="UP000290408"/>
    </source>
</evidence>
<dbReference type="STRING" id="1216970.GCA_001570985_01016"/>
<evidence type="ECO:0000256" key="4">
    <source>
        <dbReference type="ARBA" id="ARBA00022729"/>
    </source>
</evidence>
<dbReference type="InterPro" id="IPR051313">
    <property type="entry name" value="Bact_iron-sidero_bind"/>
</dbReference>
<dbReference type="OrthoDB" id="1846031at2"/>
<evidence type="ECO:0000256" key="5">
    <source>
        <dbReference type="SAM" id="SignalP"/>
    </source>
</evidence>
<dbReference type="Pfam" id="PF01497">
    <property type="entry name" value="Peripla_BP_2"/>
    <property type="match status" value="1"/>
</dbReference>
<dbReference type="RefSeq" id="WP_130628770.1">
    <property type="nucleotide sequence ID" value="NZ_CP036164.1"/>
</dbReference>
<name>A0A4P6MW21_9MICO</name>
<dbReference type="GO" id="GO:0030288">
    <property type="term" value="C:outer membrane-bounded periplasmic space"/>
    <property type="evidence" value="ECO:0007669"/>
    <property type="project" value="TreeGrafter"/>
</dbReference>
<dbReference type="PROSITE" id="PS51257">
    <property type="entry name" value="PROKAR_LIPOPROTEIN"/>
    <property type="match status" value="1"/>
</dbReference>
<dbReference type="KEGG" id="jli:EXU32_04195"/>
<dbReference type="AlphaFoldDB" id="A0A4P6MW21"/>
<proteinExistence type="inferred from homology"/>
<dbReference type="SUPFAM" id="SSF53807">
    <property type="entry name" value="Helical backbone' metal receptor"/>
    <property type="match status" value="1"/>
</dbReference>
<dbReference type="Proteomes" id="UP000290408">
    <property type="component" value="Chromosome"/>
</dbReference>
<dbReference type="InterPro" id="IPR002491">
    <property type="entry name" value="ABC_transptr_periplasmic_BD"/>
</dbReference>
<comment type="subcellular location">
    <subcellularLocation>
        <location evidence="1">Cell envelope</location>
    </subcellularLocation>
</comment>
<dbReference type="CDD" id="cd01146">
    <property type="entry name" value="FhuD"/>
    <property type="match status" value="1"/>
</dbReference>
<accession>A0A4P6MW21</accession>
<evidence type="ECO:0000256" key="3">
    <source>
        <dbReference type="ARBA" id="ARBA00022448"/>
    </source>
</evidence>
<evidence type="ECO:0000259" key="6">
    <source>
        <dbReference type="PROSITE" id="PS50983"/>
    </source>
</evidence>
<keyword evidence="8" id="KW-1185">Reference proteome</keyword>
<feature type="signal peptide" evidence="5">
    <location>
        <begin position="1"/>
        <end position="29"/>
    </location>
</feature>
<evidence type="ECO:0000256" key="2">
    <source>
        <dbReference type="ARBA" id="ARBA00008814"/>
    </source>
</evidence>
<comment type="similarity">
    <text evidence="2">Belongs to the bacterial solute-binding protein 8 family.</text>
</comment>
<keyword evidence="4 5" id="KW-0732">Signal</keyword>
<dbReference type="EMBL" id="CP036164">
    <property type="protein sequence ID" value="QBF45533.1"/>
    <property type="molecule type" value="Genomic_DNA"/>
</dbReference>
<dbReference type="PANTHER" id="PTHR30532:SF28">
    <property type="entry name" value="PETROBACTIN-BINDING PROTEIN YCLQ"/>
    <property type="match status" value="1"/>
</dbReference>
<organism evidence="7 8">
    <name type="scientific">Janibacter limosus</name>
    <dbReference type="NCBI Taxonomy" id="53458"/>
    <lineage>
        <taxon>Bacteria</taxon>
        <taxon>Bacillati</taxon>
        <taxon>Actinomycetota</taxon>
        <taxon>Actinomycetes</taxon>
        <taxon>Micrococcales</taxon>
        <taxon>Intrasporangiaceae</taxon>
        <taxon>Janibacter</taxon>
    </lineage>
</organism>
<gene>
    <name evidence="7" type="ORF">EXU32_04195</name>
</gene>
<reference evidence="7 8" key="1">
    <citation type="submission" date="2019-02" db="EMBL/GenBank/DDBJ databases">
        <title>Genomic data mining of an Antarctic deep-sea actinobacterium, Janibacterlimosus P3-3-X1.</title>
        <authorList>
            <person name="Liao L."/>
            <person name="Chen B."/>
        </authorList>
    </citation>
    <scope>NUCLEOTIDE SEQUENCE [LARGE SCALE GENOMIC DNA]</scope>
    <source>
        <strain evidence="7 8">P3-3-X1</strain>
    </source>
</reference>
<feature type="chain" id="PRO_5020408254" evidence="5">
    <location>
        <begin position="30"/>
        <end position="344"/>
    </location>
</feature>
<dbReference type="GO" id="GO:1901678">
    <property type="term" value="P:iron coordination entity transport"/>
    <property type="evidence" value="ECO:0007669"/>
    <property type="project" value="UniProtKB-ARBA"/>
</dbReference>